<name>A0A0B1TLB6_OESDE</name>
<evidence type="ECO:0000313" key="4">
    <source>
        <dbReference type="EMBL" id="KHJ96165.1"/>
    </source>
</evidence>
<evidence type="ECO:0000259" key="3">
    <source>
        <dbReference type="PROSITE" id="PS50240"/>
    </source>
</evidence>
<feature type="chain" id="PRO_5013311631" description="Peptidase S1 domain-containing protein" evidence="2">
    <location>
        <begin position="16"/>
        <end position="295"/>
    </location>
</feature>
<dbReference type="Proteomes" id="UP000053660">
    <property type="component" value="Unassembled WGS sequence"/>
</dbReference>
<dbReference type="InterPro" id="IPR051333">
    <property type="entry name" value="CLIP_Serine_Protease"/>
</dbReference>
<dbReference type="EMBL" id="KN549747">
    <property type="protein sequence ID" value="KHJ96165.1"/>
    <property type="molecule type" value="Genomic_DNA"/>
</dbReference>
<dbReference type="InterPro" id="IPR009003">
    <property type="entry name" value="Peptidase_S1_PA"/>
</dbReference>
<feature type="domain" description="Peptidase S1" evidence="3">
    <location>
        <begin position="43"/>
        <end position="295"/>
    </location>
</feature>
<proteinExistence type="predicted"/>
<dbReference type="PROSITE" id="PS00134">
    <property type="entry name" value="TRYPSIN_HIS"/>
    <property type="match status" value="1"/>
</dbReference>
<dbReference type="InterPro" id="IPR001254">
    <property type="entry name" value="Trypsin_dom"/>
</dbReference>
<evidence type="ECO:0000256" key="1">
    <source>
        <dbReference type="SAM" id="MobiDB-lite"/>
    </source>
</evidence>
<dbReference type="SUPFAM" id="SSF50494">
    <property type="entry name" value="Trypsin-like serine proteases"/>
    <property type="match status" value="1"/>
</dbReference>
<dbReference type="PANTHER" id="PTHR24260:SF136">
    <property type="entry name" value="GH08193P-RELATED"/>
    <property type="match status" value="1"/>
</dbReference>
<evidence type="ECO:0000313" key="5">
    <source>
        <dbReference type="Proteomes" id="UP000053660"/>
    </source>
</evidence>
<dbReference type="Gene3D" id="2.40.10.10">
    <property type="entry name" value="Trypsin-like serine proteases"/>
    <property type="match status" value="1"/>
</dbReference>
<dbReference type="PROSITE" id="PS50240">
    <property type="entry name" value="TRYPSIN_DOM"/>
    <property type="match status" value="1"/>
</dbReference>
<gene>
    <name evidence="4" type="ORF">OESDEN_03881</name>
</gene>
<dbReference type="AlphaFoldDB" id="A0A0B1TLB6"/>
<dbReference type="PANTHER" id="PTHR24260">
    <property type="match status" value="1"/>
</dbReference>
<dbReference type="GO" id="GO:0004252">
    <property type="term" value="F:serine-type endopeptidase activity"/>
    <property type="evidence" value="ECO:0007669"/>
    <property type="project" value="InterPro"/>
</dbReference>
<dbReference type="InterPro" id="IPR001314">
    <property type="entry name" value="Peptidase_S1A"/>
</dbReference>
<sequence length="295" mass="33025">MNFITLVALISLATSDPITKRENLALKQRCGKTVLNVWRKYKSYGGRNVKANEFPWLAKIFVQRAGTPSPSLCGGAQISSRHILTAAHCVFEEIPEEIVQAECEKRKEDRKLVYNTLPVKSFTIYVGSKCINIEDCMQPNDVAGVSGHYEYNECDHSHDIAVIELKNDLPARESSPICMPEKQLKLAKTLRSAGSGVDHGENVYTDVRNHLKWICIHTGVCWDDTNTQLDPHLDVDEMSGTNPGDQNPSMSSNYAHRQGKYGNQLQTWGNAQPGVWPNNQYNYNTNSYGTYNTAA</sequence>
<feature type="region of interest" description="Disordered" evidence="1">
    <location>
        <begin position="233"/>
        <end position="256"/>
    </location>
</feature>
<keyword evidence="2" id="KW-0732">Signal</keyword>
<accession>A0A0B1TLB6</accession>
<dbReference type="GO" id="GO:0006508">
    <property type="term" value="P:proteolysis"/>
    <property type="evidence" value="ECO:0007669"/>
    <property type="project" value="InterPro"/>
</dbReference>
<organism evidence="4 5">
    <name type="scientific">Oesophagostomum dentatum</name>
    <name type="common">Nodular worm</name>
    <dbReference type="NCBI Taxonomy" id="61180"/>
    <lineage>
        <taxon>Eukaryota</taxon>
        <taxon>Metazoa</taxon>
        <taxon>Ecdysozoa</taxon>
        <taxon>Nematoda</taxon>
        <taxon>Chromadorea</taxon>
        <taxon>Rhabditida</taxon>
        <taxon>Rhabditina</taxon>
        <taxon>Rhabditomorpha</taxon>
        <taxon>Strongyloidea</taxon>
        <taxon>Strongylidae</taxon>
        <taxon>Oesophagostomum</taxon>
    </lineage>
</organism>
<dbReference type="SMART" id="SM00020">
    <property type="entry name" value="Tryp_SPc"/>
    <property type="match status" value="1"/>
</dbReference>
<protein>
    <recommendedName>
        <fullName evidence="3">Peptidase S1 domain-containing protein</fullName>
    </recommendedName>
</protein>
<feature type="compositionally biased region" description="Polar residues" evidence="1">
    <location>
        <begin position="239"/>
        <end position="256"/>
    </location>
</feature>
<dbReference type="InterPro" id="IPR043504">
    <property type="entry name" value="Peptidase_S1_PA_chymotrypsin"/>
</dbReference>
<reference evidence="4 5" key="1">
    <citation type="submission" date="2014-03" db="EMBL/GenBank/DDBJ databases">
        <title>Draft genome of the hookworm Oesophagostomum dentatum.</title>
        <authorList>
            <person name="Mitreva M."/>
        </authorList>
    </citation>
    <scope>NUCLEOTIDE SEQUENCE [LARGE SCALE GENOMIC DNA]</scope>
    <source>
        <strain evidence="4 5">OD-Hann</strain>
    </source>
</reference>
<keyword evidence="5" id="KW-1185">Reference proteome</keyword>
<dbReference type="Pfam" id="PF00089">
    <property type="entry name" value="Trypsin"/>
    <property type="match status" value="1"/>
</dbReference>
<dbReference type="OrthoDB" id="7754674at2759"/>
<dbReference type="PRINTS" id="PR00722">
    <property type="entry name" value="CHYMOTRYPSIN"/>
</dbReference>
<feature type="signal peptide" evidence="2">
    <location>
        <begin position="1"/>
        <end position="15"/>
    </location>
</feature>
<dbReference type="InterPro" id="IPR018114">
    <property type="entry name" value="TRYPSIN_HIS"/>
</dbReference>
<evidence type="ECO:0000256" key="2">
    <source>
        <dbReference type="SAM" id="SignalP"/>
    </source>
</evidence>